<dbReference type="PANTHER" id="PTHR33307">
    <property type="entry name" value="ALPHA-RHAMNOSIDASE (EUROFUNG)"/>
    <property type="match status" value="1"/>
</dbReference>
<dbReference type="Pfam" id="PF08531">
    <property type="entry name" value="Bac_rhamnosid_N"/>
    <property type="match status" value="1"/>
</dbReference>
<dbReference type="InterPro" id="IPR008902">
    <property type="entry name" value="Rhamnosid_concanavalin"/>
</dbReference>
<proteinExistence type="predicted"/>
<name>A0ABR4K6M8_9EURO</name>
<comment type="caution">
    <text evidence="3">The sequence shown here is derived from an EMBL/GenBank/DDBJ whole genome shotgun (WGS) entry which is preliminary data.</text>
</comment>
<keyword evidence="4" id="KW-1185">Reference proteome</keyword>
<feature type="domain" description="Bacterial alpha-L-rhamnosidase N-terminal" evidence="2">
    <location>
        <begin position="150"/>
        <end position="287"/>
    </location>
</feature>
<dbReference type="InterPro" id="IPR013737">
    <property type="entry name" value="Bac_rhamnosid_N"/>
</dbReference>
<feature type="domain" description="Alpha-L-rhamnosidase concanavalin-like" evidence="1">
    <location>
        <begin position="327"/>
        <end position="392"/>
    </location>
</feature>
<sequence>MALSACNLKVNYRTEPLGIDTSTPVFSWTLQSAQASVLQTAYAIQVSCDDSFSNAQTTIWDSGQIPSDVPFQHAYHGSQLSSKTRFFWRVALWDQDDKQGPWSKTSWFETGFLDKSQFHARWITRRPVARQDLDRDTLYFRRREVHIPGAVRRARIYATACGWYKAFVNDVNVTGSAQVPRWTPHDLYTEYQVYDVTEYLRQGSNVLGAMVANGHFRGMNNADGAQNRYGNQLAFFARLEVELVDGRMLAFPTYKDWEVGRGRIRQSDPKAGEVIDLRLPRDWWKGPQGFEPVSIIAGEPCGSLIAEETDRLTAVGTLQAQRVWKSPAGHQLIDFGQNFAGVVRVRLQGAPDTKVTITYTELLDKKGEINLAYLMPIGKDLPQRDEITLSGEAE</sequence>
<dbReference type="PANTHER" id="PTHR33307:SF11">
    <property type="entry name" value="ALPHA-L-RHAMNOSIDASE"/>
    <property type="match status" value="1"/>
</dbReference>
<dbReference type="Gene3D" id="2.60.40.10">
    <property type="entry name" value="Immunoglobulins"/>
    <property type="match status" value="1"/>
</dbReference>
<evidence type="ECO:0000259" key="2">
    <source>
        <dbReference type="Pfam" id="PF08531"/>
    </source>
</evidence>
<dbReference type="Gene3D" id="2.60.120.260">
    <property type="entry name" value="Galactose-binding domain-like"/>
    <property type="match status" value="2"/>
</dbReference>
<organism evidence="3 4">
    <name type="scientific">Aspergillus pseudodeflectus</name>
    <dbReference type="NCBI Taxonomy" id="176178"/>
    <lineage>
        <taxon>Eukaryota</taxon>
        <taxon>Fungi</taxon>
        <taxon>Dikarya</taxon>
        <taxon>Ascomycota</taxon>
        <taxon>Pezizomycotina</taxon>
        <taxon>Eurotiomycetes</taxon>
        <taxon>Eurotiomycetidae</taxon>
        <taxon>Eurotiales</taxon>
        <taxon>Aspergillaceae</taxon>
        <taxon>Aspergillus</taxon>
        <taxon>Aspergillus subgen. Nidulantes</taxon>
    </lineage>
</organism>
<evidence type="ECO:0000313" key="4">
    <source>
        <dbReference type="Proteomes" id="UP001610444"/>
    </source>
</evidence>
<dbReference type="InterPro" id="IPR016007">
    <property type="entry name" value="Alpha_rhamnosid"/>
</dbReference>
<dbReference type="Proteomes" id="UP001610444">
    <property type="component" value="Unassembled WGS sequence"/>
</dbReference>
<accession>A0ABR4K6M8</accession>
<evidence type="ECO:0000313" key="3">
    <source>
        <dbReference type="EMBL" id="KAL2847394.1"/>
    </source>
</evidence>
<dbReference type="InterPro" id="IPR013783">
    <property type="entry name" value="Ig-like_fold"/>
</dbReference>
<protein>
    <submittedName>
        <fullName evidence="3">Alpha-L-rhamnosidase N-terminal domain-containing protein</fullName>
    </submittedName>
</protein>
<gene>
    <name evidence="3" type="ORF">BJX68DRAFT_268261</name>
</gene>
<reference evidence="3 4" key="1">
    <citation type="submission" date="2024-07" db="EMBL/GenBank/DDBJ databases">
        <title>Section-level genome sequencing and comparative genomics of Aspergillus sections Usti and Cavernicolus.</title>
        <authorList>
            <consortium name="Lawrence Berkeley National Laboratory"/>
            <person name="Nybo J.L."/>
            <person name="Vesth T.C."/>
            <person name="Theobald S."/>
            <person name="Frisvad J.C."/>
            <person name="Larsen T.O."/>
            <person name="Kjaerboelling I."/>
            <person name="Rothschild-Mancinelli K."/>
            <person name="Lyhne E.K."/>
            <person name="Kogle M.E."/>
            <person name="Barry K."/>
            <person name="Clum A."/>
            <person name="Na H."/>
            <person name="Ledsgaard L."/>
            <person name="Lin J."/>
            <person name="Lipzen A."/>
            <person name="Kuo A."/>
            <person name="Riley R."/>
            <person name="Mondo S."/>
            <person name="LaButti K."/>
            <person name="Haridas S."/>
            <person name="Pangalinan J."/>
            <person name="Salamov A.A."/>
            <person name="Simmons B.A."/>
            <person name="Magnuson J.K."/>
            <person name="Chen J."/>
            <person name="Drula E."/>
            <person name="Henrissat B."/>
            <person name="Wiebenga A."/>
            <person name="Lubbers R.J."/>
            <person name="Gomes A.C."/>
            <person name="Macurrencykelacurrency M.R."/>
            <person name="Stajich J."/>
            <person name="Grigoriev I.V."/>
            <person name="Mortensen U.H."/>
            <person name="De vries R.P."/>
            <person name="Baker S.E."/>
            <person name="Andersen M.R."/>
        </authorList>
    </citation>
    <scope>NUCLEOTIDE SEQUENCE [LARGE SCALE GENOMIC DNA]</scope>
    <source>
        <strain evidence="3 4">CBS 756.74</strain>
    </source>
</reference>
<dbReference type="Pfam" id="PF05592">
    <property type="entry name" value="Bac_rhamnosid"/>
    <property type="match status" value="1"/>
</dbReference>
<evidence type="ECO:0000259" key="1">
    <source>
        <dbReference type="Pfam" id="PF05592"/>
    </source>
</evidence>
<dbReference type="RefSeq" id="XP_070897717.1">
    <property type="nucleotide sequence ID" value="XM_071046035.1"/>
</dbReference>
<dbReference type="GeneID" id="98161199"/>
<dbReference type="Pfam" id="PF25788">
    <property type="entry name" value="Ig_Rha78A_N"/>
    <property type="match status" value="1"/>
</dbReference>
<dbReference type="EMBL" id="JBFXLR010000029">
    <property type="protein sequence ID" value="KAL2847394.1"/>
    <property type="molecule type" value="Genomic_DNA"/>
</dbReference>